<gene>
    <name evidence="2" type="ORF">ASR47_1003312</name>
</gene>
<proteinExistence type="predicted"/>
<comment type="caution">
    <text evidence="2">The sequence shown here is derived from an EMBL/GenBank/DDBJ whole genome shotgun (WGS) entry which is preliminary data.</text>
</comment>
<sequence length="182" mass="19594">MQAAHPVFPRHAHGGERGGERATSTARAPGTEQAATLQLLLPVKRVSDIVYGARYARRLREWGIEVHVNLLHVTPPLAQHADGTVHQVDSGAAAAQLMCEAGLYLSRSGLSFSTHIFSGERLFTILDTAELLGCHEIVLPALKTSPWQRHFADRLAHKLARATRSATVLLADADGFGVPAVA</sequence>
<reference evidence="2 3" key="1">
    <citation type="submission" date="2016-04" db="EMBL/GenBank/DDBJ databases">
        <title>Draft genome sequence of Janthinobacterium psychrotolerans sp. nov., isolated from freshwater sediments in Denmark.</title>
        <authorList>
            <person name="Gong X."/>
            <person name="Skrivergaard S."/>
            <person name="Korsgaard B.S."/>
            <person name="Schreiber L."/>
            <person name="Marshall I.P."/>
            <person name="Finster K."/>
            <person name="Schramm A."/>
        </authorList>
    </citation>
    <scope>NUCLEOTIDE SEQUENCE [LARGE SCALE GENOMIC DNA]</scope>
    <source>
        <strain evidence="2 3">S3-2</strain>
    </source>
</reference>
<evidence type="ECO:0000256" key="1">
    <source>
        <dbReference type="SAM" id="MobiDB-lite"/>
    </source>
</evidence>
<name>A0A1A7BY25_9BURK</name>
<dbReference type="STRING" id="1747903.ASR47_1003312"/>
<dbReference type="OrthoDB" id="8703204at2"/>
<evidence type="ECO:0008006" key="4">
    <source>
        <dbReference type="Google" id="ProtNLM"/>
    </source>
</evidence>
<dbReference type="AlphaFoldDB" id="A0A1A7BY25"/>
<evidence type="ECO:0000313" key="3">
    <source>
        <dbReference type="Proteomes" id="UP000092713"/>
    </source>
</evidence>
<accession>A0A1A7BY25</accession>
<feature type="region of interest" description="Disordered" evidence="1">
    <location>
        <begin position="1"/>
        <end position="31"/>
    </location>
</feature>
<dbReference type="Proteomes" id="UP000092713">
    <property type="component" value="Unassembled WGS sequence"/>
</dbReference>
<dbReference type="PATRIC" id="fig|1747903.4.peg.1176"/>
<organism evidence="2 3">
    <name type="scientific">Janthinobacterium psychrotolerans</name>
    <dbReference type="NCBI Taxonomy" id="1747903"/>
    <lineage>
        <taxon>Bacteria</taxon>
        <taxon>Pseudomonadati</taxon>
        <taxon>Pseudomonadota</taxon>
        <taxon>Betaproteobacteria</taxon>
        <taxon>Burkholderiales</taxon>
        <taxon>Oxalobacteraceae</taxon>
        <taxon>Janthinobacterium</taxon>
    </lineage>
</organism>
<dbReference type="SUPFAM" id="SSF52402">
    <property type="entry name" value="Adenine nucleotide alpha hydrolases-like"/>
    <property type="match status" value="1"/>
</dbReference>
<evidence type="ECO:0000313" key="2">
    <source>
        <dbReference type="EMBL" id="OBV37649.1"/>
    </source>
</evidence>
<keyword evidence="3" id="KW-1185">Reference proteome</keyword>
<dbReference type="RefSeq" id="WP_150127915.1">
    <property type="nucleotide sequence ID" value="NZ_LOCQ01000060.1"/>
</dbReference>
<dbReference type="EMBL" id="LOCQ01000060">
    <property type="protein sequence ID" value="OBV37649.1"/>
    <property type="molecule type" value="Genomic_DNA"/>
</dbReference>
<protein>
    <recommendedName>
        <fullName evidence="4">Universal stress protein family protein</fullName>
    </recommendedName>
</protein>